<evidence type="ECO:0000256" key="1">
    <source>
        <dbReference type="SAM" id="Coils"/>
    </source>
</evidence>
<feature type="compositionally biased region" description="Basic and acidic residues" evidence="2">
    <location>
        <begin position="351"/>
        <end position="364"/>
    </location>
</feature>
<reference evidence="3 4" key="1">
    <citation type="journal article" date="2012" name="Appl. Environ. Microbiol.">
        <title>Short-read sequencing for genomic analysis of the brown rot fungus Fibroporia radiculosa.</title>
        <authorList>
            <person name="Tang J.D."/>
            <person name="Perkins A.D."/>
            <person name="Sonstegard T.S."/>
            <person name="Schroeder S.G."/>
            <person name="Burgess S.C."/>
            <person name="Diehl S.V."/>
        </authorList>
    </citation>
    <scope>NUCLEOTIDE SEQUENCE [LARGE SCALE GENOMIC DNA]</scope>
    <source>
        <strain evidence="3 4">TFFH 294</strain>
    </source>
</reference>
<keyword evidence="4" id="KW-1185">Reference proteome</keyword>
<feature type="region of interest" description="Disordered" evidence="2">
    <location>
        <begin position="143"/>
        <end position="204"/>
    </location>
</feature>
<feature type="region of interest" description="Disordered" evidence="2">
    <location>
        <begin position="350"/>
        <end position="512"/>
    </location>
</feature>
<accession>J4H212</accession>
<feature type="compositionally biased region" description="Low complexity" evidence="2">
    <location>
        <begin position="559"/>
        <end position="578"/>
    </location>
</feature>
<proteinExistence type="predicted"/>
<name>J4H212_9APHY</name>
<feature type="compositionally biased region" description="Basic and acidic residues" evidence="2">
    <location>
        <begin position="419"/>
        <end position="432"/>
    </location>
</feature>
<dbReference type="RefSeq" id="XP_012180002.1">
    <property type="nucleotide sequence ID" value="XM_012324612.1"/>
</dbReference>
<dbReference type="EMBL" id="HE797001">
    <property type="protein sequence ID" value="CCM00719.1"/>
    <property type="molecule type" value="Genomic_DNA"/>
</dbReference>
<gene>
    <name evidence="3" type="ORF">FIBRA_02759</name>
</gene>
<dbReference type="AlphaFoldDB" id="J4H212"/>
<dbReference type="GeneID" id="24095630"/>
<protein>
    <submittedName>
        <fullName evidence="3">Uncharacterized protein</fullName>
    </submittedName>
</protein>
<feature type="compositionally biased region" description="Low complexity" evidence="2">
    <location>
        <begin position="162"/>
        <end position="204"/>
    </location>
</feature>
<dbReference type="Proteomes" id="UP000006352">
    <property type="component" value="Unassembled WGS sequence"/>
</dbReference>
<feature type="region of interest" description="Disordered" evidence="2">
    <location>
        <begin position="537"/>
        <end position="640"/>
    </location>
</feature>
<feature type="compositionally biased region" description="Basic and acidic residues" evidence="2">
    <location>
        <begin position="377"/>
        <end position="410"/>
    </location>
</feature>
<feature type="coiled-coil region" evidence="1">
    <location>
        <begin position="218"/>
        <end position="245"/>
    </location>
</feature>
<evidence type="ECO:0000313" key="4">
    <source>
        <dbReference type="Proteomes" id="UP000006352"/>
    </source>
</evidence>
<organism evidence="3 4">
    <name type="scientific">Fibroporia radiculosa</name>
    <dbReference type="NCBI Taxonomy" id="599839"/>
    <lineage>
        <taxon>Eukaryota</taxon>
        <taxon>Fungi</taxon>
        <taxon>Dikarya</taxon>
        <taxon>Basidiomycota</taxon>
        <taxon>Agaricomycotina</taxon>
        <taxon>Agaricomycetes</taxon>
        <taxon>Polyporales</taxon>
        <taxon>Fibroporiaceae</taxon>
        <taxon>Fibroporia</taxon>
    </lineage>
</organism>
<evidence type="ECO:0000313" key="3">
    <source>
        <dbReference type="EMBL" id="CCM00719.1"/>
    </source>
</evidence>
<sequence>MNDFTPSEWHAIRPWRPTLALSVREITSVSVTFILASPYTSTSDPTPHDRRSSSDALFANREDNEEEEEEGHKAQIVSEILSQGLSVNVNGIPWQRVLIRIDDATDEAVIILFGLMPGRQYDVELGVVAGLGLVRGQITTVETETTANSDSSHSETLSDDASAISTSAPSSTSSQMHPSSPHPTSTNSTQTAPSPTIPASAPAPLTPEQRRQELTLALSTLTAEHAQLTAALKAARREAQKADASVRGEIEALRRAAERGAANEHRARQKVLALKEARKQTEAAASAMEEARLEIERSLPELERKVREVERELETVKVHAEEQKHEREEVEGREKRRREGWATEVGALTKTLEKLTVKREKLEGGGEGDGGGTISELEEKLRRLEEEREKIERDPYGYEVDTSAKGEADSLRGVNEGSITEHEGRGSARHNPDGSSSHTSSSHSLHTHHHHRQHHPGNTPHQPTPHHGTGHSHPRKRHSHPHSHPNQLNASPSFPSPDTLLMSRPDAIPPIQRPAHSARLSLPSHRDLSAGPGVIHLHSTIHKPGLGAPAQGRISGQVGSRAHSNSGSGSGRSSSASSPVPVPQTQGTHVPTPSASGSNLSGRAPPFEPSGFGIRPGTVPTSGPAIGKSELNPGSNPFSPKSAVAQAVALIGNTRTRAGGGST</sequence>
<feature type="compositionally biased region" description="Polar residues" evidence="2">
    <location>
        <begin position="143"/>
        <end position="155"/>
    </location>
</feature>
<feature type="region of interest" description="Disordered" evidence="2">
    <location>
        <begin position="320"/>
        <end position="339"/>
    </location>
</feature>
<dbReference type="OrthoDB" id="2596255at2759"/>
<evidence type="ECO:0000256" key="2">
    <source>
        <dbReference type="SAM" id="MobiDB-lite"/>
    </source>
</evidence>
<feature type="compositionally biased region" description="Basic residues" evidence="2">
    <location>
        <begin position="468"/>
        <end position="483"/>
    </location>
</feature>
<dbReference type="HOGENOM" id="CLU_027203_0_0_1"/>
<feature type="compositionally biased region" description="Low complexity" evidence="2">
    <location>
        <begin position="435"/>
        <end position="444"/>
    </location>
</feature>
<feature type="compositionally biased region" description="Basic residues" evidence="2">
    <location>
        <begin position="445"/>
        <end position="455"/>
    </location>
</feature>
<feature type="compositionally biased region" description="Polar residues" evidence="2">
    <location>
        <begin position="583"/>
        <end position="601"/>
    </location>
</feature>
<dbReference type="STRING" id="599839.J4H212"/>
<dbReference type="InParanoid" id="J4H212"/>
<keyword evidence="1" id="KW-0175">Coiled coil</keyword>
<feature type="compositionally biased region" description="Low complexity" evidence="2">
    <location>
        <begin position="456"/>
        <end position="467"/>
    </location>
</feature>